<organism evidence="1 2">
    <name type="scientific">Araneus ventricosus</name>
    <name type="common">Orbweaver spider</name>
    <name type="synonym">Epeira ventricosa</name>
    <dbReference type="NCBI Taxonomy" id="182803"/>
    <lineage>
        <taxon>Eukaryota</taxon>
        <taxon>Metazoa</taxon>
        <taxon>Ecdysozoa</taxon>
        <taxon>Arthropoda</taxon>
        <taxon>Chelicerata</taxon>
        <taxon>Arachnida</taxon>
        <taxon>Araneae</taxon>
        <taxon>Araneomorphae</taxon>
        <taxon>Entelegynae</taxon>
        <taxon>Araneoidea</taxon>
        <taxon>Araneidae</taxon>
        <taxon>Araneus</taxon>
    </lineage>
</organism>
<name>A0A4Y2CA29_ARAVE</name>
<evidence type="ECO:0000313" key="1">
    <source>
        <dbReference type="EMBL" id="GBM01213.1"/>
    </source>
</evidence>
<dbReference type="EMBL" id="BGPR01000166">
    <property type="protein sequence ID" value="GBM01213.1"/>
    <property type="molecule type" value="Genomic_DNA"/>
</dbReference>
<dbReference type="Proteomes" id="UP000499080">
    <property type="component" value="Unassembled WGS sequence"/>
</dbReference>
<gene>
    <name evidence="1" type="ORF">AVEN_253613_1</name>
</gene>
<sequence length="106" mass="12597">MSNFQRSCLEMVEACQMQPTMSDIGLDYYTSYWPISSSRMQWFSAVISVKGERRYKGRVNVFFSEDRSYLQKDQLFETCRTAFIKQARLWDESLFIFGFILVVENL</sequence>
<dbReference type="AlphaFoldDB" id="A0A4Y2CA29"/>
<proteinExistence type="predicted"/>
<accession>A0A4Y2CA29</accession>
<reference evidence="1 2" key="1">
    <citation type="journal article" date="2019" name="Sci. Rep.">
        <title>Orb-weaving spider Araneus ventricosus genome elucidates the spidroin gene catalogue.</title>
        <authorList>
            <person name="Kono N."/>
            <person name="Nakamura H."/>
            <person name="Ohtoshi R."/>
            <person name="Moran D.A.P."/>
            <person name="Shinohara A."/>
            <person name="Yoshida Y."/>
            <person name="Fujiwara M."/>
            <person name="Mori M."/>
            <person name="Tomita M."/>
            <person name="Arakawa K."/>
        </authorList>
    </citation>
    <scope>NUCLEOTIDE SEQUENCE [LARGE SCALE GENOMIC DNA]</scope>
</reference>
<comment type="caution">
    <text evidence="1">The sequence shown here is derived from an EMBL/GenBank/DDBJ whole genome shotgun (WGS) entry which is preliminary data.</text>
</comment>
<keyword evidence="2" id="KW-1185">Reference proteome</keyword>
<protein>
    <submittedName>
        <fullName evidence="1">Uncharacterized protein</fullName>
    </submittedName>
</protein>
<evidence type="ECO:0000313" key="2">
    <source>
        <dbReference type="Proteomes" id="UP000499080"/>
    </source>
</evidence>